<reference evidence="1" key="1">
    <citation type="submission" date="2013-07" db="EMBL/GenBank/DDBJ databases">
        <title>The genome of Eucalyptus grandis.</title>
        <authorList>
            <person name="Schmutz J."/>
            <person name="Hayes R."/>
            <person name="Myburg A."/>
            <person name="Tuskan G."/>
            <person name="Grattapaglia D."/>
            <person name="Rokhsar D.S."/>
        </authorList>
    </citation>
    <scope>NUCLEOTIDE SEQUENCE</scope>
    <source>
        <tissue evidence="1">Leaf extractions</tissue>
    </source>
</reference>
<dbReference type="EMBL" id="KK198762">
    <property type="protein sequence ID" value="KCW53046.1"/>
    <property type="molecule type" value="Genomic_DNA"/>
</dbReference>
<sequence length="87" mass="10183">MLRAHGFLQSYYHFCDSIIKPLGSIYKITEQYVIMSSSMNLSAIFPDKNTTYKITEQNVRKQSEHTQLYIWTTPTLILHQIKPIICT</sequence>
<proteinExistence type="predicted"/>
<organism evidence="1">
    <name type="scientific">Eucalyptus grandis</name>
    <name type="common">Flooded gum</name>
    <dbReference type="NCBI Taxonomy" id="71139"/>
    <lineage>
        <taxon>Eukaryota</taxon>
        <taxon>Viridiplantae</taxon>
        <taxon>Streptophyta</taxon>
        <taxon>Embryophyta</taxon>
        <taxon>Tracheophyta</taxon>
        <taxon>Spermatophyta</taxon>
        <taxon>Magnoliopsida</taxon>
        <taxon>eudicotyledons</taxon>
        <taxon>Gunneridae</taxon>
        <taxon>Pentapetalae</taxon>
        <taxon>rosids</taxon>
        <taxon>malvids</taxon>
        <taxon>Myrtales</taxon>
        <taxon>Myrtaceae</taxon>
        <taxon>Myrtoideae</taxon>
        <taxon>Eucalypteae</taxon>
        <taxon>Eucalyptus</taxon>
    </lineage>
</organism>
<dbReference type="InParanoid" id="A0A059AHB2"/>
<gene>
    <name evidence="1" type="ORF">EUGRSUZ_J02339</name>
</gene>
<accession>A0A059AHB2</accession>
<protein>
    <submittedName>
        <fullName evidence="1">Uncharacterized protein</fullName>
    </submittedName>
</protein>
<dbReference type="AlphaFoldDB" id="A0A059AHB2"/>
<dbReference type="Gramene" id="KCW53046">
    <property type="protein sequence ID" value="KCW53046"/>
    <property type="gene ID" value="EUGRSUZ_J02339"/>
</dbReference>
<evidence type="ECO:0000313" key="1">
    <source>
        <dbReference type="EMBL" id="KCW53046.1"/>
    </source>
</evidence>
<name>A0A059AHB2_EUCGR</name>